<dbReference type="EMBL" id="CP021922">
    <property type="protein sequence ID" value="ASC05340.1"/>
    <property type="molecule type" value="Genomic_DNA"/>
</dbReference>
<dbReference type="Pfam" id="PF01610">
    <property type="entry name" value="DDE_Tnp_ISL3"/>
    <property type="match status" value="1"/>
</dbReference>
<dbReference type="PANTHER" id="PTHR33498:SF1">
    <property type="entry name" value="TRANSPOSASE FOR INSERTION SEQUENCE ELEMENT IS1557"/>
    <property type="match status" value="1"/>
</dbReference>
<sequence length="243" mass="28386">MKNGSKTIRYRDRRIEDVPTWLEVQRQRFKCKTCGATIYECLPDLDDKHRITKRLREAVALSAVKRTHQDAATFHAVEETLVSHIFNEYATEKLSGFEVDFPEVLGVDENYILGANRFIHADIETGKILDILPSRDLKTLRNYFQKHTHSSTKTKVFVQDMWSGYRTIHNEFFPDSLLVVDKFHVVRQANVAFENARKAYQAQLGKSGRVSMKRRHRMFLSRWDNMTNERQDKIAEILGPVRA</sequence>
<dbReference type="Proteomes" id="UP000196816">
    <property type="component" value="Chromosome"/>
</dbReference>
<dbReference type="AlphaFoldDB" id="A0AAC9SM84"/>
<dbReference type="PANTHER" id="PTHR33498">
    <property type="entry name" value="TRANSPOSASE FOR INSERTION SEQUENCE ELEMENT IS1557"/>
    <property type="match status" value="1"/>
</dbReference>
<evidence type="ECO:0000259" key="1">
    <source>
        <dbReference type="Pfam" id="PF01610"/>
    </source>
</evidence>
<protein>
    <recommendedName>
        <fullName evidence="1">Transposase IS204/IS1001/IS1096/IS1165 DDE domain-containing protein</fullName>
    </recommendedName>
</protein>
<evidence type="ECO:0000313" key="2">
    <source>
        <dbReference type="EMBL" id="ASC05340.1"/>
    </source>
</evidence>
<evidence type="ECO:0000313" key="3">
    <source>
        <dbReference type="Proteomes" id="UP000196816"/>
    </source>
</evidence>
<dbReference type="InterPro" id="IPR047951">
    <property type="entry name" value="Transpos_ISL3"/>
</dbReference>
<feature type="domain" description="Transposase IS204/IS1001/IS1096/IS1165 DDE" evidence="1">
    <location>
        <begin position="105"/>
        <end position="237"/>
    </location>
</feature>
<dbReference type="InterPro" id="IPR002560">
    <property type="entry name" value="Transposase_DDE"/>
</dbReference>
<proteinExistence type="predicted"/>
<accession>A0AAC9SM84</accession>
<dbReference type="RefSeq" id="WP_157666413.1">
    <property type="nucleotide sequence ID" value="NZ_CP021922.1"/>
</dbReference>
<organism evidence="2 3">
    <name type="scientific">Acetobacter pasteurianus subsp. pasteurianus</name>
    <dbReference type="NCBI Taxonomy" id="481145"/>
    <lineage>
        <taxon>Bacteria</taxon>
        <taxon>Pseudomonadati</taxon>
        <taxon>Pseudomonadota</taxon>
        <taxon>Alphaproteobacteria</taxon>
        <taxon>Acetobacterales</taxon>
        <taxon>Acetobacteraceae</taxon>
        <taxon>Acetobacter</taxon>
    </lineage>
</organism>
<reference evidence="2 3" key="1">
    <citation type="submission" date="2017-06" db="EMBL/GenBank/DDBJ databases">
        <title>Genome sequence of Acetobacter pasteurianus subsp. pasteurianus strain SRCM101468.</title>
        <authorList>
            <person name="Cho S.H."/>
        </authorList>
    </citation>
    <scope>NUCLEOTIDE SEQUENCE [LARGE SCALE GENOMIC DNA]</scope>
    <source>
        <strain evidence="2 3">SRCM101468</strain>
    </source>
</reference>
<gene>
    <name evidence="2" type="ORF">S101468_01074</name>
</gene>
<name>A0AAC9SM84_ACEPA</name>